<dbReference type="PROSITE" id="PS00444">
    <property type="entry name" value="POLYPRENYL_SYNTHASE_2"/>
    <property type="match status" value="1"/>
</dbReference>
<reference evidence="7 8" key="1">
    <citation type="journal article" date="2021" name="Nat. Plants">
        <title>The Taxus genome provides insights into paclitaxel biosynthesis.</title>
        <authorList>
            <person name="Xiong X."/>
            <person name="Gou J."/>
            <person name="Liao Q."/>
            <person name="Li Y."/>
            <person name="Zhou Q."/>
            <person name="Bi G."/>
            <person name="Li C."/>
            <person name="Du R."/>
            <person name="Wang X."/>
            <person name="Sun T."/>
            <person name="Guo L."/>
            <person name="Liang H."/>
            <person name="Lu P."/>
            <person name="Wu Y."/>
            <person name="Zhang Z."/>
            <person name="Ro D.K."/>
            <person name="Shang Y."/>
            <person name="Huang S."/>
            <person name="Yan J."/>
        </authorList>
    </citation>
    <scope>NUCLEOTIDE SEQUENCE [LARGE SCALE GENOMIC DNA]</scope>
    <source>
        <strain evidence="7">Ta-2019</strain>
    </source>
</reference>
<evidence type="ECO:0000256" key="6">
    <source>
        <dbReference type="SAM" id="MobiDB-lite"/>
    </source>
</evidence>
<dbReference type="PANTHER" id="PTHR43281:SF5">
    <property type="entry name" value="HETERODIMERIC GERANYLGERANYL PYROPHOSPHATE SYNTHASE SMALL SUBUNIT, CHLOROPLASTIC"/>
    <property type="match status" value="1"/>
</dbReference>
<feature type="compositionally biased region" description="Basic and acidic residues" evidence="6">
    <location>
        <begin position="199"/>
        <end position="219"/>
    </location>
</feature>
<dbReference type="AlphaFoldDB" id="A0AA38FMP8"/>
<name>A0AA38FMP8_TAXCH</name>
<dbReference type="EMBL" id="JAHRHJ020000008">
    <property type="protein sequence ID" value="KAH9306585.1"/>
    <property type="molecule type" value="Genomic_DNA"/>
</dbReference>
<keyword evidence="3" id="KW-0479">Metal-binding</keyword>
<dbReference type="SFLD" id="SFLDS00005">
    <property type="entry name" value="Isoprenoid_Synthase_Type_I"/>
    <property type="match status" value="1"/>
</dbReference>
<proteinExistence type="inferred from homology"/>
<dbReference type="PROSITE" id="PS00723">
    <property type="entry name" value="POLYPRENYL_SYNTHASE_1"/>
    <property type="match status" value="1"/>
</dbReference>
<evidence type="ECO:0000313" key="8">
    <source>
        <dbReference type="Proteomes" id="UP000824469"/>
    </source>
</evidence>
<dbReference type="OMA" id="DKVACCC"/>
<comment type="caution">
    <text evidence="7">The sequence shown here is derived from an EMBL/GenBank/DDBJ whole genome shotgun (WGS) entry which is preliminary data.</text>
</comment>
<gene>
    <name evidence="7" type="ORF">KI387_010989</name>
</gene>
<dbReference type="SUPFAM" id="SSF48576">
    <property type="entry name" value="Terpenoid synthases"/>
    <property type="match status" value="1"/>
</dbReference>
<dbReference type="InterPro" id="IPR000092">
    <property type="entry name" value="Polyprenyl_synt"/>
</dbReference>
<dbReference type="GO" id="GO:0046872">
    <property type="term" value="F:metal ion binding"/>
    <property type="evidence" value="ECO:0007669"/>
    <property type="project" value="UniProtKB-KW"/>
</dbReference>
<dbReference type="GO" id="GO:0004659">
    <property type="term" value="F:prenyltransferase activity"/>
    <property type="evidence" value="ECO:0007669"/>
    <property type="project" value="InterPro"/>
</dbReference>
<evidence type="ECO:0000256" key="5">
    <source>
        <dbReference type="ARBA" id="ARBA00023239"/>
    </source>
</evidence>
<dbReference type="SFLD" id="SFLDG01017">
    <property type="entry name" value="Polyprenyl_Transferase_Like"/>
    <property type="match status" value="1"/>
</dbReference>
<evidence type="ECO:0000256" key="1">
    <source>
        <dbReference type="ARBA" id="ARBA00001946"/>
    </source>
</evidence>
<dbReference type="PANTHER" id="PTHR43281">
    <property type="entry name" value="FARNESYL DIPHOSPHATE SYNTHASE"/>
    <property type="match status" value="1"/>
</dbReference>
<organism evidence="7 8">
    <name type="scientific">Taxus chinensis</name>
    <name type="common">Chinese yew</name>
    <name type="synonym">Taxus wallichiana var. chinensis</name>
    <dbReference type="NCBI Taxonomy" id="29808"/>
    <lineage>
        <taxon>Eukaryota</taxon>
        <taxon>Viridiplantae</taxon>
        <taxon>Streptophyta</taxon>
        <taxon>Embryophyta</taxon>
        <taxon>Tracheophyta</taxon>
        <taxon>Spermatophyta</taxon>
        <taxon>Pinopsida</taxon>
        <taxon>Pinidae</taxon>
        <taxon>Conifers II</taxon>
        <taxon>Cupressales</taxon>
        <taxon>Taxaceae</taxon>
        <taxon>Taxus</taxon>
    </lineage>
</organism>
<dbReference type="GO" id="GO:0008299">
    <property type="term" value="P:isoprenoid biosynthetic process"/>
    <property type="evidence" value="ECO:0007669"/>
    <property type="project" value="InterPro"/>
</dbReference>
<dbReference type="GO" id="GO:0016829">
    <property type="term" value="F:lyase activity"/>
    <property type="evidence" value="ECO:0007669"/>
    <property type="project" value="UniProtKB-KW"/>
</dbReference>
<dbReference type="Pfam" id="PF00348">
    <property type="entry name" value="polyprenyl_synt"/>
    <property type="match status" value="1"/>
</dbReference>
<evidence type="ECO:0000256" key="2">
    <source>
        <dbReference type="ARBA" id="ARBA00006706"/>
    </source>
</evidence>
<dbReference type="InterPro" id="IPR033749">
    <property type="entry name" value="Polyprenyl_synt_CS"/>
</dbReference>
<comment type="similarity">
    <text evidence="2">Belongs to the FPP/GGPP synthase family.</text>
</comment>
<evidence type="ECO:0000256" key="3">
    <source>
        <dbReference type="ARBA" id="ARBA00022723"/>
    </source>
</evidence>
<sequence length="219" mass="23326">MRYALLGGGKRSCPVMCIAACEAVGGCSDRALPVACALEMIHTASLIVDDLPCMDDDPLRRGRPSTHVIFGEHVAIHASDALFGLAFGHIVEPRSGGVHADRILKVVYEFAKAVGSTGMVAGQYLDLVSAGNSCVEPSLLEYIHRHKSALMAEISLVGGGVVGRGSDDDVERLREFGRAVGLAYQIVDDMLDESGSTEELGKTAGKDKRADKATYPKFY</sequence>
<keyword evidence="4" id="KW-0460">Magnesium</keyword>
<dbReference type="Gene3D" id="1.10.600.10">
    <property type="entry name" value="Farnesyl Diphosphate Synthase"/>
    <property type="match status" value="1"/>
</dbReference>
<keyword evidence="5" id="KW-0456">Lyase</keyword>
<evidence type="ECO:0000313" key="7">
    <source>
        <dbReference type="EMBL" id="KAH9306585.1"/>
    </source>
</evidence>
<dbReference type="CDD" id="cd00685">
    <property type="entry name" value="Trans_IPPS_HT"/>
    <property type="match status" value="1"/>
</dbReference>
<feature type="non-terminal residue" evidence="7">
    <location>
        <position position="219"/>
    </location>
</feature>
<dbReference type="InterPro" id="IPR008949">
    <property type="entry name" value="Isoprenoid_synthase_dom_sf"/>
</dbReference>
<evidence type="ECO:0008006" key="9">
    <source>
        <dbReference type="Google" id="ProtNLM"/>
    </source>
</evidence>
<keyword evidence="8" id="KW-1185">Reference proteome</keyword>
<dbReference type="GO" id="GO:0005737">
    <property type="term" value="C:cytoplasm"/>
    <property type="evidence" value="ECO:0007669"/>
    <property type="project" value="UniProtKB-ARBA"/>
</dbReference>
<feature type="region of interest" description="Disordered" evidence="6">
    <location>
        <begin position="196"/>
        <end position="219"/>
    </location>
</feature>
<comment type="cofactor">
    <cofactor evidence="1">
        <name>Mg(2+)</name>
        <dbReference type="ChEBI" id="CHEBI:18420"/>
    </cofactor>
</comment>
<dbReference type="Proteomes" id="UP000824469">
    <property type="component" value="Unassembled WGS sequence"/>
</dbReference>
<accession>A0AA38FMP8</accession>
<evidence type="ECO:0000256" key="4">
    <source>
        <dbReference type="ARBA" id="ARBA00022842"/>
    </source>
</evidence>
<dbReference type="FunFam" id="1.10.600.10:FF:000001">
    <property type="entry name" value="Geranylgeranyl diphosphate synthase"/>
    <property type="match status" value="1"/>
</dbReference>
<protein>
    <recommendedName>
        <fullName evidence="9">Geranylgeranyl pyrophosphate synthase</fullName>
    </recommendedName>
</protein>